<comment type="caution">
    <text evidence="3">The sequence shown here is derived from an EMBL/GenBank/DDBJ whole genome shotgun (WGS) entry which is preliminary data.</text>
</comment>
<evidence type="ECO:0000256" key="2">
    <source>
        <dbReference type="SAM" id="SignalP"/>
    </source>
</evidence>
<keyword evidence="2" id="KW-0732">Signal</keyword>
<evidence type="ECO:0008006" key="5">
    <source>
        <dbReference type="Google" id="ProtNLM"/>
    </source>
</evidence>
<feature type="signal peptide" evidence="2">
    <location>
        <begin position="1"/>
        <end position="23"/>
    </location>
</feature>
<evidence type="ECO:0000313" key="3">
    <source>
        <dbReference type="EMBL" id="MFC0544325.1"/>
    </source>
</evidence>
<accession>A0ABV6MVH7</accession>
<dbReference type="Proteomes" id="UP001589810">
    <property type="component" value="Unassembled WGS sequence"/>
</dbReference>
<reference evidence="3 4" key="1">
    <citation type="submission" date="2024-09" db="EMBL/GenBank/DDBJ databases">
        <authorList>
            <person name="Sun Q."/>
            <person name="Mori K."/>
        </authorList>
    </citation>
    <scope>NUCLEOTIDE SEQUENCE [LARGE SCALE GENOMIC DNA]</scope>
    <source>
        <strain evidence="3 4">TBRC 1432</strain>
    </source>
</reference>
<keyword evidence="1" id="KW-0812">Transmembrane</keyword>
<gene>
    <name evidence="3" type="ORF">ACFFH7_22665</name>
</gene>
<dbReference type="RefSeq" id="WP_273935821.1">
    <property type="nucleotide sequence ID" value="NZ_CP097263.1"/>
</dbReference>
<evidence type="ECO:0000256" key="1">
    <source>
        <dbReference type="SAM" id="Phobius"/>
    </source>
</evidence>
<name>A0ABV6MVH7_9PSEU</name>
<feature type="chain" id="PRO_5045101259" description="LPXTG cell wall anchor domain-containing protein" evidence="2">
    <location>
        <begin position="24"/>
        <end position="77"/>
    </location>
</feature>
<keyword evidence="1" id="KW-0472">Membrane</keyword>
<keyword evidence="1" id="KW-1133">Transmembrane helix</keyword>
<keyword evidence="4" id="KW-1185">Reference proteome</keyword>
<feature type="transmembrane region" description="Helical" evidence="1">
    <location>
        <begin position="47"/>
        <end position="65"/>
    </location>
</feature>
<organism evidence="3 4">
    <name type="scientific">Kutzneria chonburiensis</name>
    <dbReference type="NCBI Taxonomy" id="1483604"/>
    <lineage>
        <taxon>Bacteria</taxon>
        <taxon>Bacillati</taxon>
        <taxon>Actinomycetota</taxon>
        <taxon>Actinomycetes</taxon>
        <taxon>Pseudonocardiales</taxon>
        <taxon>Pseudonocardiaceae</taxon>
        <taxon>Kutzneria</taxon>
    </lineage>
</organism>
<dbReference type="EMBL" id="JBHLUD010000007">
    <property type="protein sequence ID" value="MFC0544325.1"/>
    <property type="molecule type" value="Genomic_DNA"/>
</dbReference>
<proteinExistence type="predicted"/>
<protein>
    <recommendedName>
        <fullName evidence="5">LPXTG cell wall anchor domain-containing protein</fullName>
    </recommendedName>
</protein>
<sequence>MARVTAFVTMLVFSVLFAGPAWAQTGTPQPGPSLNPPQNQSLGDDARQRVILFVIVVVLLGIVWWGRRIRKKRQKAG</sequence>
<evidence type="ECO:0000313" key="4">
    <source>
        <dbReference type="Proteomes" id="UP001589810"/>
    </source>
</evidence>